<dbReference type="InterPro" id="IPR018637">
    <property type="entry name" value="DUF2059"/>
</dbReference>
<dbReference type="Proteomes" id="UP001059844">
    <property type="component" value="Chromosome"/>
</dbReference>
<evidence type="ECO:0000259" key="2">
    <source>
        <dbReference type="Pfam" id="PF09832"/>
    </source>
</evidence>
<feature type="signal peptide" evidence="1">
    <location>
        <begin position="1"/>
        <end position="19"/>
    </location>
</feature>
<reference evidence="3" key="1">
    <citation type="submission" date="2022-07" db="EMBL/GenBank/DDBJ databases">
        <title>Isolation, identification, and degradation of a PFOSA degrading strain from sewage treatment plant.</title>
        <authorList>
            <person name="Zhang L."/>
            <person name="Huo Y."/>
        </authorList>
    </citation>
    <scope>NUCLEOTIDE SEQUENCE</scope>
    <source>
        <strain evidence="3">C1</strain>
    </source>
</reference>
<name>A0ABY5IVM0_9FLAO</name>
<dbReference type="RefSeq" id="WP_256552508.1">
    <property type="nucleotide sequence ID" value="NZ_CP101751.1"/>
</dbReference>
<gene>
    <name evidence="3" type="ORF">NOX80_06540</name>
</gene>
<evidence type="ECO:0000313" key="4">
    <source>
        <dbReference type="Proteomes" id="UP001059844"/>
    </source>
</evidence>
<dbReference type="EMBL" id="CP101751">
    <property type="protein sequence ID" value="UUC46855.1"/>
    <property type="molecule type" value="Genomic_DNA"/>
</dbReference>
<evidence type="ECO:0000256" key="1">
    <source>
        <dbReference type="SAM" id="SignalP"/>
    </source>
</evidence>
<keyword evidence="4" id="KW-1185">Reference proteome</keyword>
<dbReference type="Pfam" id="PF09832">
    <property type="entry name" value="DUF2059"/>
    <property type="match status" value="1"/>
</dbReference>
<accession>A0ABY5IVM0</accession>
<keyword evidence="1" id="KW-0732">Signal</keyword>
<evidence type="ECO:0000313" key="3">
    <source>
        <dbReference type="EMBL" id="UUC46855.1"/>
    </source>
</evidence>
<feature type="chain" id="PRO_5045543299" evidence="1">
    <location>
        <begin position="20"/>
        <end position="135"/>
    </location>
</feature>
<feature type="domain" description="DUF2059" evidence="2">
    <location>
        <begin position="74"/>
        <end position="127"/>
    </location>
</feature>
<protein>
    <submittedName>
        <fullName evidence="3">DUF2059 domain-containing protein</fullName>
    </submittedName>
</protein>
<organism evidence="3 4">
    <name type="scientific">Flavobacterium cerinum</name>
    <dbReference type="NCBI Taxonomy" id="2502784"/>
    <lineage>
        <taxon>Bacteria</taxon>
        <taxon>Pseudomonadati</taxon>
        <taxon>Bacteroidota</taxon>
        <taxon>Flavobacteriia</taxon>
        <taxon>Flavobacteriales</taxon>
        <taxon>Flavobacteriaceae</taxon>
        <taxon>Flavobacterium</taxon>
    </lineage>
</organism>
<sequence>MKKIVLTFAFVLAAQIGMAQTNDAFKKDVLKVIEVTGSASQMKIAKDQILKMIPKEKQAAFLVEFDASLPSLYEKIANVYMQEYTHDDVKQILKFYETPVGKKMTEKAGVIAEKNMAASQEWGSSLQGMMMKYMQ</sequence>
<proteinExistence type="predicted"/>